<keyword evidence="7" id="KW-0256">Endoplasmic reticulum</keyword>
<dbReference type="Gene3D" id="3.40.720.10">
    <property type="entry name" value="Alkaline Phosphatase, subunit A"/>
    <property type="match status" value="1"/>
</dbReference>
<evidence type="ECO:0000313" key="13">
    <source>
        <dbReference type="Proteomes" id="UP001305779"/>
    </source>
</evidence>
<feature type="transmembrane region" description="Helical" evidence="11">
    <location>
        <begin position="744"/>
        <end position="767"/>
    </location>
</feature>
<dbReference type="Proteomes" id="UP001305779">
    <property type="component" value="Unassembled WGS sequence"/>
</dbReference>
<dbReference type="CDD" id="cd16023">
    <property type="entry name" value="GPI_EPT_3"/>
    <property type="match status" value="1"/>
</dbReference>
<evidence type="ECO:0000256" key="2">
    <source>
        <dbReference type="ARBA" id="ARBA00004687"/>
    </source>
</evidence>
<dbReference type="PANTHER" id="PTHR23071:SF1">
    <property type="entry name" value="GPI ETHANOLAMINE PHOSPHATE TRANSFERASE 3"/>
    <property type="match status" value="1"/>
</dbReference>
<keyword evidence="5" id="KW-0808">Transferase</keyword>
<keyword evidence="4" id="KW-0337">GPI-anchor biosynthesis</keyword>
<evidence type="ECO:0000256" key="3">
    <source>
        <dbReference type="ARBA" id="ARBA00008695"/>
    </source>
</evidence>
<evidence type="ECO:0000256" key="7">
    <source>
        <dbReference type="ARBA" id="ARBA00022824"/>
    </source>
</evidence>
<reference evidence="12 13" key="1">
    <citation type="journal article" date="2023" name="G3 (Bethesda)">
        <title>A chromosome-level genome assembly of Zasmidium syzygii isolated from banana leaves.</title>
        <authorList>
            <person name="van Westerhoven A.C."/>
            <person name="Mehrabi R."/>
            <person name="Talebi R."/>
            <person name="Steentjes M.B.F."/>
            <person name="Corcolon B."/>
            <person name="Chong P.A."/>
            <person name="Kema G.H.J."/>
            <person name="Seidl M.F."/>
        </authorList>
    </citation>
    <scope>NUCLEOTIDE SEQUENCE [LARGE SCALE GENOMIC DNA]</scope>
    <source>
        <strain evidence="12 13">P124</strain>
    </source>
</reference>
<feature type="transmembrane region" description="Helical" evidence="11">
    <location>
        <begin position="845"/>
        <end position="862"/>
    </location>
</feature>
<comment type="pathway">
    <text evidence="2">Glycolipid biosynthesis; glycosylphosphatidylinositol-anchor biosynthesis.</text>
</comment>
<feature type="transmembrane region" description="Helical" evidence="11">
    <location>
        <begin position="705"/>
        <end position="724"/>
    </location>
</feature>
<dbReference type="EMBL" id="JAXOVC010000002">
    <property type="protein sequence ID" value="KAK4505030.1"/>
    <property type="molecule type" value="Genomic_DNA"/>
</dbReference>
<evidence type="ECO:0000256" key="1">
    <source>
        <dbReference type="ARBA" id="ARBA00004477"/>
    </source>
</evidence>
<dbReference type="SUPFAM" id="SSF53649">
    <property type="entry name" value="Alkaline phosphatase-like"/>
    <property type="match status" value="1"/>
</dbReference>
<dbReference type="InterPro" id="IPR017850">
    <property type="entry name" value="Alkaline_phosphatase_core_sf"/>
</dbReference>
<dbReference type="InterPro" id="IPR002591">
    <property type="entry name" value="Phosphodiest/P_Trfase"/>
</dbReference>
<feature type="transmembrane region" description="Helical" evidence="11">
    <location>
        <begin position="991"/>
        <end position="1013"/>
    </location>
</feature>
<name>A0ABR0EUT6_ZASCE</name>
<comment type="similarity">
    <text evidence="3">Belongs to the PIGG/PIGN/PIGO family. PIGO subfamily.</text>
</comment>
<evidence type="ECO:0000256" key="6">
    <source>
        <dbReference type="ARBA" id="ARBA00022692"/>
    </source>
</evidence>
<feature type="transmembrane region" description="Helical" evidence="11">
    <location>
        <begin position="477"/>
        <end position="500"/>
    </location>
</feature>
<evidence type="ECO:0008006" key="14">
    <source>
        <dbReference type="Google" id="ProtNLM"/>
    </source>
</evidence>
<evidence type="ECO:0000313" key="12">
    <source>
        <dbReference type="EMBL" id="KAK4505030.1"/>
    </source>
</evidence>
<evidence type="ECO:0000256" key="4">
    <source>
        <dbReference type="ARBA" id="ARBA00022502"/>
    </source>
</evidence>
<gene>
    <name evidence="12" type="ORF">PRZ48_002993</name>
</gene>
<evidence type="ECO:0000256" key="9">
    <source>
        <dbReference type="ARBA" id="ARBA00023136"/>
    </source>
</evidence>
<evidence type="ECO:0000256" key="8">
    <source>
        <dbReference type="ARBA" id="ARBA00022989"/>
    </source>
</evidence>
<accession>A0ABR0EUT6</accession>
<feature type="transmembrane region" description="Helical" evidence="11">
    <location>
        <begin position="822"/>
        <end position="839"/>
    </location>
</feature>
<keyword evidence="10" id="KW-0325">Glycoprotein</keyword>
<evidence type="ECO:0000256" key="11">
    <source>
        <dbReference type="SAM" id="Phobius"/>
    </source>
</evidence>
<keyword evidence="13" id="KW-1185">Reference proteome</keyword>
<dbReference type="PANTHER" id="PTHR23071">
    <property type="entry name" value="PHOSPHATIDYLINOSITOL GLYCAN"/>
    <property type="match status" value="1"/>
</dbReference>
<proteinExistence type="inferred from homology"/>
<protein>
    <recommendedName>
        <fullName evidence="14">GPI ethanolamine phosphate transferase 3</fullName>
    </recommendedName>
</protein>
<feature type="transmembrane region" description="Helical" evidence="11">
    <location>
        <begin position="602"/>
        <end position="621"/>
    </location>
</feature>
<sequence>MADAAAIPSKADVKAQNKQRSLQFRAQHGLVVAFFLLILVFHVLSIYLFLSGFLLSRLVLQDRSECAVPPIDLSNYTPGSQERGCWHPKSFDKAVVILVDALRYDFTVPFQASAGDAEPHYFHNNLPVLYETAVKEPKNAFLRPFIADPPTTTLQRLKGLTTGTLPTLIDAGSNFAGTAIDEDNLIEQLYLAGKKVVHIGDDTWHSLFPGYFEPNLTRPYDSFNVWDLHTVDNGVNEHLFPLLEPSMAGRWDVAIGHYLGVDHAGHRYGPDHPAMAEKLRQMDEVFRRMIEKLDEDTLLVVMGDHGMDVKGDHGGESDMEVEAALWMYSKKGIFGRDGEGSLAPTATAKERPVAQIDLVPTLSLLLGMPIPFNNLGRPIAEAFHGSSKLLQPDYRNLAEVSRLTSAQIHRYQGEYAKVRKLDEDATSAPAKLWRAANEKWSTLSSSEKALKQAYEAFTLYQAENLSICKALWARFDLVSMSMGLIALVGTFAVIVMYAQGVNGDRAALTPPLLGWGLMGTAAGAVAGAALGALPIAAMPTLTAFGAATGGIVAVLLGFWPARPILTWPFPKTFWGWLCFMSTALLCVGFGANSWIIWEDEQLLFLLSTFAVLMLGASLGQADRQDQILGAVNALSFLVATRISSLSRLCREEQARNCRSSYYASATSSTSAAWQLAIPFAVALLLPTAVKYFFVRTKNYHGSAVIWIGIALRLGLIMVASFWALDSADDGDWLPQVSKDTLKTARVILAQIVLAVAFAAGYATYVWASPMLAVKTEEAPEKPQSTSKPINNEDPNAPILTTINEAPQPRSKLIIYGYANTHGTRYFLLPCAWILALILVQKPMGQGALALCFISILNLLEIIDANNLRRSPLGPIVLALLGMFHFFKTGHQAALVTIQWDVAFIPLKTLQYPWAPLMVVLNTYGPQILCAIAVPTITLWKVPPKHPGLLGRIAGQMATHVLFYAAIAVATVAEAAWLRRHLMLYRVFMPRMLVAVSVLVLVEFVGAVVAIVGVRWSVVSVGDVFGWPE</sequence>
<feature type="transmembrane region" description="Helical" evidence="11">
    <location>
        <begin position="913"/>
        <end position="939"/>
    </location>
</feature>
<feature type="transmembrane region" description="Helical" evidence="11">
    <location>
        <begin position="540"/>
        <end position="561"/>
    </location>
</feature>
<dbReference type="InterPro" id="IPR039524">
    <property type="entry name" value="PIGO/GPI13"/>
</dbReference>
<feature type="transmembrane region" description="Helical" evidence="11">
    <location>
        <begin position="671"/>
        <end position="693"/>
    </location>
</feature>
<evidence type="ECO:0000256" key="5">
    <source>
        <dbReference type="ARBA" id="ARBA00022679"/>
    </source>
</evidence>
<feature type="transmembrane region" description="Helical" evidence="11">
    <location>
        <begin position="512"/>
        <end position="533"/>
    </location>
</feature>
<feature type="transmembrane region" description="Helical" evidence="11">
    <location>
        <begin position="573"/>
        <end position="595"/>
    </location>
</feature>
<keyword evidence="9 11" id="KW-0472">Membrane</keyword>
<comment type="caution">
    <text evidence="12">The sequence shown here is derived from an EMBL/GenBank/DDBJ whole genome shotgun (WGS) entry which is preliminary data.</text>
</comment>
<keyword evidence="8 11" id="KW-1133">Transmembrane helix</keyword>
<comment type="subcellular location">
    <subcellularLocation>
        <location evidence="1">Endoplasmic reticulum membrane</location>
        <topology evidence="1">Multi-pass membrane protein</topology>
    </subcellularLocation>
</comment>
<feature type="transmembrane region" description="Helical" evidence="11">
    <location>
        <begin position="960"/>
        <end position="979"/>
    </location>
</feature>
<organism evidence="12 13">
    <name type="scientific">Zasmidium cellare</name>
    <name type="common">Wine cellar mold</name>
    <name type="synonym">Racodium cellare</name>
    <dbReference type="NCBI Taxonomy" id="395010"/>
    <lineage>
        <taxon>Eukaryota</taxon>
        <taxon>Fungi</taxon>
        <taxon>Dikarya</taxon>
        <taxon>Ascomycota</taxon>
        <taxon>Pezizomycotina</taxon>
        <taxon>Dothideomycetes</taxon>
        <taxon>Dothideomycetidae</taxon>
        <taxon>Mycosphaerellales</taxon>
        <taxon>Mycosphaerellaceae</taxon>
        <taxon>Zasmidium</taxon>
    </lineage>
</organism>
<keyword evidence="6 11" id="KW-0812">Transmembrane</keyword>
<feature type="transmembrane region" description="Helical" evidence="11">
    <location>
        <begin position="874"/>
        <end position="893"/>
    </location>
</feature>
<feature type="transmembrane region" description="Helical" evidence="11">
    <location>
        <begin position="30"/>
        <end position="55"/>
    </location>
</feature>
<evidence type="ECO:0000256" key="10">
    <source>
        <dbReference type="ARBA" id="ARBA00023180"/>
    </source>
</evidence>
<dbReference type="InterPro" id="IPR037675">
    <property type="entry name" value="PIG-O_N"/>
</dbReference>
<dbReference type="Pfam" id="PF01663">
    <property type="entry name" value="Phosphodiest"/>
    <property type="match status" value="1"/>
</dbReference>